<dbReference type="AlphaFoldDB" id="A0A8H7YIQ2"/>
<evidence type="ECO:0000313" key="1">
    <source>
        <dbReference type="EMBL" id="KAG5293095.1"/>
    </source>
</evidence>
<protein>
    <submittedName>
        <fullName evidence="1">Amino acid permease</fullName>
    </submittedName>
</protein>
<name>A0A8H7YIQ2_AJECA</name>
<evidence type="ECO:0000313" key="2">
    <source>
        <dbReference type="Proteomes" id="UP000670092"/>
    </source>
</evidence>
<sequence length="130" mass="14423">MSPFLIWMPRPFSSLTLLHLLSCFSGSVVTYGRVRVGSNLARLMLIPAAERLTGKRTTVSWSRGATPLFGNVFAGNFSKTSSSYRSYVCMARSLFSFSESHKVANENFLALLVISTMDVGIRFPFQLNSI</sequence>
<dbReference type="VEuPathDB" id="FungiDB:I7I52_04299"/>
<gene>
    <name evidence="1" type="ORF">I7I52_04299</name>
</gene>
<comment type="caution">
    <text evidence="1">The sequence shown here is derived from an EMBL/GenBank/DDBJ whole genome shotgun (WGS) entry which is preliminary data.</text>
</comment>
<organism evidence="1 2">
    <name type="scientific">Ajellomyces capsulatus</name>
    <name type="common">Darling's disease fungus</name>
    <name type="synonym">Histoplasma capsulatum</name>
    <dbReference type="NCBI Taxonomy" id="5037"/>
    <lineage>
        <taxon>Eukaryota</taxon>
        <taxon>Fungi</taxon>
        <taxon>Dikarya</taxon>
        <taxon>Ascomycota</taxon>
        <taxon>Pezizomycotina</taxon>
        <taxon>Eurotiomycetes</taxon>
        <taxon>Eurotiomycetidae</taxon>
        <taxon>Onygenales</taxon>
        <taxon>Ajellomycetaceae</taxon>
        <taxon>Histoplasma</taxon>
    </lineage>
</organism>
<reference evidence="1 2" key="1">
    <citation type="submission" date="2021-01" db="EMBL/GenBank/DDBJ databases">
        <title>Chromosome-level genome assembly of a human fungal pathogen reveals clustering of transcriptionally co-regulated genes.</title>
        <authorList>
            <person name="Voorhies M."/>
            <person name="Cohen S."/>
            <person name="Shea T.P."/>
            <person name="Petrus S."/>
            <person name="Munoz J.F."/>
            <person name="Poplawski S."/>
            <person name="Goldman W.E."/>
            <person name="Michael T."/>
            <person name="Cuomo C.A."/>
            <person name="Sil A."/>
            <person name="Beyhan S."/>
        </authorList>
    </citation>
    <scope>NUCLEOTIDE SEQUENCE [LARGE SCALE GENOMIC DNA]</scope>
    <source>
        <strain evidence="1 2">G184AR</strain>
    </source>
</reference>
<dbReference type="Proteomes" id="UP000670092">
    <property type="component" value="Unassembled WGS sequence"/>
</dbReference>
<proteinExistence type="predicted"/>
<accession>A0A8H7YIQ2</accession>
<dbReference type="EMBL" id="JAEVHI010000004">
    <property type="protein sequence ID" value="KAG5293095.1"/>
    <property type="molecule type" value="Genomic_DNA"/>
</dbReference>